<evidence type="ECO:0000259" key="15">
    <source>
        <dbReference type="Pfam" id="PF07715"/>
    </source>
</evidence>
<dbReference type="InterPro" id="IPR036942">
    <property type="entry name" value="Beta-barrel_TonB_sf"/>
</dbReference>
<dbReference type="InterPro" id="IPR037066">
    <property type="entry name" value="Plug_dom_sf"/>
</dbReference>
<feature type="domain" description="TonB-dependent receptor-like beta-barrel" evidence="14">
    <location>
        <begin position="402"/>
        <end position="809"/>
    </location>
</feature>
<evidence type="ECO:0000256" key="12">
    <source>
        <dbReference type="SAM" id="MobiDB-lite"/>
    </source>
</evidence>
<keyword evidence="8 16" id="KW-0675">Receptor</keyword>
<comment type="similarity">
    <text evidence="2 10 11">Belongs to the TonB-dependent receptor family.</text>
</comment>
<dbReference type="EMBL" id="JBHSMX010000011">
    <property type="protein sequence ID" value="MFC5520642.1"/>
    <property type="molecule type" value="Genomic_DNA"/>
</dbReference>
<keyword evidence="13" id="KW-0732">Signal</keyword>
<evidence type="ECO:0000256" key="5">
    <source>
        <dbReference type="ARBA" id="ARBA00022692"/>
    </source>
</evidence>
<comment type="caution">
    <text evidence="16">The sequence shown here is derived from an EMBL/GenBank/DDBJ whole genome shotgun (WGS) entry which is preliminary data.</text>
</comment>
<sequence length="839" mass="90243">MILKKTLLAFAVMAAFPLARAQSADAAATARVEAKTHAQALVDRTVAEYPELLELDLHAVPPQGSHSAIVAARSAKRIGNRTDPDDLEVYKTGTPFIEVNQTGDQNVEVHLPLFDAQRRIVGVIELTFPYPPGSGNDKTTLIRMGEKIRDTLAPLIPQAASLAEPARVATGDRRAEPSGARRTVPPEALDDEVNKEALGNKQSLPMTKEVASGEALQNSQEGYTEAVKNQAGVSPSNSKGSPNDSINIRGIKLNLFSNYRLNGGLAIAGVVTTPTEDKERIETLKGANALMFGVASPAGIINLVTKRALDRDVTSVSLQGNSFGQYGAAVDLGRRFGEEKQLGVRANLSAAHLENGVRGAGGDSEFASIGADLKATSRLSFQLDLENYRRDVVEQGTVSLPAAVKGVIPIPQVPDPRNLLSGPWALYTPRTTNVQLRADYLLNDAWKVIGEIGRSNASRSRLTVRIGGYDVATGNNGIPTVNTVTQEYVNSFKRTELIGKFDTGPFKHDLTLGISSSVRDAMTPAQNQIVMPQRLNIYNPIALPVPVPTSPSTSLPLQDSKDTGLYVYDTIGWGPKWKFLAGLRQTRSSQDNQVKQESATTSSPALGVLYDIRPTTTLFASYMKGLEDGGVAPLIAKNAFEILAPGISTQKEIGIRDSYFKGVSISASYFDIKRVNAVTDPVTRIFANDGVTVFRGVETVVSADITRHWTVNAAAQWLHAVQHAARDKTIEGLVPENTPDFVGNLSVTHRAAFLPGLTLTAGAAYISKRPVNPQNQGFIPGYALFSAGAGYATKLAGRPTTFQLSIDNLTNKRYWNSVQTGTLGTGMDRSIRFNAKISF</sequence>
<dbReference type="Gene3D" id="2.170.130.10">
    <property type="entry name" value="TonB-dependent receptor, plug domain"/>
    <property type="match status" value="1"/>
</dbReference>
<evidence type="ECO:0000313" key="16">
    <source>
        <dbReference type="EMBL" id="MFC5520642.1"/>
    </source>
</evidence>
<feature type="chain" id="PRO_5047225604" evidence="13">
    <location>
        <begin position="22"/>
        <end position="839"/>
    </location>
</feature>
<proteinExistence type="inferred from homology"/>
<evidence type="ECO:0000256" key="9">
    <source>
        <dbReference type="ARBA" id="ARBA00023237"/>
    </source>
</evidence>
<feature type="compositionally biased region" description="Polar residues" evidence="12">
    <location>
        <begin position="231"/>
        <end position="244"/>
    </location>
</feature>
<evidence type="ECO:0000256" key="1">
    <source>
        <dbReference type="ARBA" id="ARBA00004571"/>
    </source>
</evidence>
<feature type="signal peptide" evidence="13">
    <location>
        <begin position="1"/>
        <end position="21"/>
    </location>
</feature>
<dbReference type="PROSITE" id="PS52016">
    <property type="entry name" value="TONB_DEPENDENT_REC_3"/>
    <property type="match status" value="1"/>
</dbReference>
<keyword evidence="7 10" id="KW-0472">Membrane</keyword>
<evidence type="ECO:0000256" key="6">
    <source>
        <dbReference type="ARBA" id="ARBA00023077"/>
    </source>
</evidence>
<dbReference type="Gene3D" id="2.40.170.20">
    <property type="entry name" value="TonB-dependent receptor, beta-barrel domain"/>
    <property type="match status" value="1"/>
</dbReference>
<dbReference type="RefSeq" id="WP_068831248.1">
    <property type="nucleotide sequence ID" value="NZ_JBHSMX010000011.1"/>
</dbReference>
<keyword evidence="3 10" id="KW-0813">Transport</keyword>
<gene>
    <name evidence="16" type="ORF">ACFPP7_06890</name>
</gene>
<evidence type="ECO:0000256" key="10">
    <source>
        <dbReference type="PROSITE-ProRule" id="PRU01360"/>
    </source>
</evidence>
<evidence type="ECO:0000313" key="17">
    <source>
        <dbReference type="Proteomes" id="UP001596084"/>
    </source>
</evidence>
<dbReference type="NCBIfam" id="TIGR01783">
    <property type="entry name" value="TonB-siderophor"/>
    <property type="match status" value="1"/>
</dbReference>
<dbReference type="InterPro" id="IPR000531">
    <property type="entry name" value="Beta-barrel_TonB"/>
</dbReference>
<dbReference type="InterPro" id="IPR039426">
    <property type="entry name" value="TonB-dep_rcpt-like"/>
</dbReference>
<organism evidence="16 17">
    <name type="scientific">Polaromonas jejuensis</name>
    <dbReference type="NCBI Taxonomy" id="457502"/>
    <lineage>
        <taxon>Bacteria</taxon>
        <taxon>Pseudomonadati</taxon>
        <taxon>Pseudomonadota</taxon>
        <taxon>Betaproteobacteria</taxon>
        <taxon>Burkholderiales</taxon>
        <taxon>Comamonadaceae</taxon>
        <taxon>Polaromonas</taxon>
    </lineage>
</organism>
<dbReference type="Pfam" id="PF07715">
    <property type="entry name" value="Plug"/>
    <property type="match status" value="1"/>
</dbReference>
<reference evidence="17" key="1">
    <citation type="journal article" date="2019" name="Int. J. Syst. Evol. Microbiol.">
        <title>The Global Catalogue of Microorganisms (GCM) 10K type strain sequencing project: providing services to taxonomists for standard genome sequencing and annotation.</title>
        <authorList>
            <consortium name="The Broad Institute Genomics Platform"/>
            <consortium name="The Broad Institute Genome Sequencing Center for Infectious Disease"/>
            <person name="Wu L."/>
            <person name="Ma J."/>
        </authorList>
    </citation>
    <scope>NUCLEOTIDE SEQUENCE [LARGE SCALE GENOMIC DNA]</scope>
    <source>
        <strain evidence="17">CGMCC 4.7277</strain>
    </source>
</reference>
<dbReference type="Pfam" id="PF00593">
    <property type="entry name" value="TonB_dep_Rec_b-barrel"/>
    <property type="match status" value="1"/>
</dbReference>
<feature type="domain" description="TonB-dependent receptor plug" evidence="15">
    <location>
        <begin position="201"/>
        <end position="300"/>
    </location>
</feature>
<accession>A0ABW0Q907</accession>
<keyword evidence="17" id="KW-1185">Reference proteome</keyword>
<keyword evidence="4 10" id="KW-1134">Transmembrane beta strand</keyword>
<evidence type="ECO:0000256" key="13">
    <source>
        <dbReference type="SAM" id="SignalP"/>
    </source>
</evidence>
<keyword evidence="9 10" id="KW-0998">Cell outer membrane</keyword>
<evidence type="ECO:0000256" key="2">
    <source>
        <dbReference type="ARBA" id="ARBA00009810"/>
    </source>
</evidence>
<comment type="subcellular location">
    <subcellularLocation>
        <location evidence="1 10">Cell outer membrane</location>
        <topology evidence="1 10">Multi-pass membrane protein</topology>
    </subcellularLocation>
</comment>
<protein>
    <submittedName>
        <fullName evidence="16">TonB-dependent receptor</fullName>
    </submittedName>
</protein>
<evidence type="ECO:0000256" key="3">
    <source>
        <dbReference type="ARBA" id="ARBA00022448"/>
    </source>
</evidence>
<name>A0ABW0Q907_9BURK</name>
<dbReference type="CDD" id="cd01347">
    <property type="entry name" value="ligand_gated_channel"/>
    <property type="match status" value="1"/>
</dbReference>
<dbReference type="SUPFAM" id="SSF56935">
    <property type="entry name" value="Porins"/>
    <property type="match status" value="1"/>
</dbReference>
<dbReference type="PANTHER" id="PTHR32552:SF82">
    <property type="entry name" value="FCUA PROTEIN"/>
    <property type="match status" value="1"/>
</dbReference>
<dbReference type="PANTHER" id="PTHR32552">
    <property type="entry name" value="FERRICHROME IRON RECEPTOR-RELATED"/>
    <property type="match status" value="1"/>
</dbReference>
<dbReference type="Proteomes" id="UP001596084">
    <property type="component" value="Unassembled WGS sequence"/>
</dbReference>
<dbReference type="InterPro" id="IPR010105">
    <property type="entry name" value="TonB_sidphr_rcpt"/>
</dbReference>
<feature type="region of interest" description="Disordered" evidence="12">
    <location>
        <begin position="163"/>
        <end position="244"/>
    </location>
</feature>
<evidence type="ECO:0000256" key="11">
    <source>
        <dbReference type="RuleBase" id="RU003357"/>
    </source>
</evidence>
<evidence type="ECO:0000256" key="8">
    <source>
        <dbReference type="ARBA" id="ARBA00023170"/>
    </source>
</evidence>
<keyword evidence="6 11" id="KW-0798">TonB box</keyword>
<evidence type="ECO:0000256" key="7">
    <source>
        <dbReference type="ARBA" id="ARBA00023136"/>
    </source>
</evidence>
<dbReference type="InterPro" id="IPR012910">
    <property type="entry name" value="Plug_dom"/>
</dbReference>
<evidence type="ECO:0000259" key="14">
    <source>
        <dbReference type="Pfam" id="PF00593"/>
    </source>
</evidence>
<keyword evidence="5 10" id="KW-0812">Transmembrane</keyword>
<evidence type="ECO:0000256" key="4">
    <source>
        <dbReference type="ARBA" id="ARBA00022452"/>
    </source>
</evidence>